<dbReference type="Pfam" id="PF07664">
    <property type="entry name" value="FeoB_C"/>
    <property type="match status" value="1"/>
</dbReference>
<dbReference type="InterPro" id="IPR050860">
    <property type="entry name" value="FeoB_GTPase"/>
</dbReference>
<dbReference type="AlphaFoldDB" id="A0A161R9H1"/>
<feature type="domain" description="Ferrous iron transport protein B C-terminal" evidence="2">
    <location>
        <begin position="302"/>
        <end position="351"/>
    </location>
</feature>
<evidence type="ECO:0000313" key="6">
    <source>
        <dbReference type="Proteomes" id="UP000075737"/>
    </source>
</evidence>
<dbReference type="Gene3D" id="1.10.287.1770">
    <property type="match status" value="1"/>
</dbReference>
<evidence type="ECO:0000313" key="5">
    <source>
        <dbReference type="EMBL" id="KYO68097.1"/>
    </source>
</evidence>
<sequence length="489" mass="54899">MSEKALLRKDNIVVYDERIEMALKAIEENLKTNYNFSKRAIALLLLQGDEEITRHVKNREKTYDKIEEIIAKTKNLYKDPLQYVITLKRQEKANEIVRDVSMNTSGEKNFSFSDLLDKITMQPLTGVPILILILYFGLYKFVGQFGAGTLVDFIEGNIFETYINPLINNLVATYVPVKSIQELLAFDYGIITLGIRYAVAIILPIVGTFFFVFSIIEDTGYLPRLAMLIDRVFKSIGLSGRAVIPMTLGFGCDTMATLVSRTLETKRERVIATLLLALAIPCSAQLGVILSLLSQKPLGLIIWMGFVSLIFLIVGYLSAQVLPGEKPHFYMELPPLRMPKLSNIIEKTVSRMQWYFLEIVPLFVLASVLIWFGKITGLFDSLIKLLSPVMNLLGLPPQTAEAFLFGFFRRDYGAAGLYDLQKSGILNGPQLVVASVTLTLFVPCIAQFSIMIKERGFKTAMAIVGFIIPFAFLSGFTLNLIFRLLGVNF</sequence>
<feature type="transmembrane region" description="Helical" evidence="1">
    <location>
        <begin position="271"/>
        <end position="294"/>
    </location>
</feature>
<dbReference type="STRING" id="520767.ATZ99_04080"/>
<feature type="transmembrane region" description="Helical" evidence="1">
    <location>
        <begin position="197"/>
        <end position="216"/>
    </location>
</feature>
<feature type="transmembrane region" description="Helical" evidence="1">
    <location>
        <begin position="300"/>
        <end position="319"/>
    </location>
</feature>
<feature type="domain" description="FeoB cytosolic helical" evidence="4">
    <location>
        <begin position="15"/>
        <end position="100"/>
    </location>
</feature>
<feature type="domain" description="Nucleoside transporter/FeoB GTPase Gate" evidence="3">
    <location>
        <begin position="201"/>
        <end position="295"/>
    </location>
</feature>
<dbReference type="Pfam" id="PF07670">
    <property type="entry name" value="Gate"/>
    <property type="match status" value="2"/>
</dbReference>
<protein>
    <submittedName>
        <fullName evidence="5">Ferrous iron transport protein B</fullName>
    </submittedName>
</protein>
<feature type="transmembrane region" description="Helical" evidence="1">
    <location>
        <begin position="354"/>
        <end position="372"/>
    </location>
</feature>
<name>A0A161R9H1_9FIRM</name>
<organism evidence="5 6">
    <name type="scientific">Thermovenabulum gondwanense</name>
    <dbReference type="NCBI Taxonomy" id="520767"/>
    <lineage>
        <taxon>Bacteria</taxon>
        <taxon>Bacillati</taxon>
        <taxon>Bacillota</taxon>
        <taxon>Clostridia</taxon>
        <taxon>Thermosediminibacterales</taxon>
        <taxon>Thermosediminibacteraceae</taxon>
        <taxon>Thermovenabulum</taxon>
    </lineage>
</organism>
<reference evidence="5 6" key="1">
    <citation type="submission" date="2015-12" db="EMBL/GenBank/DDBJ databases">
        <title>Draft genome of Thermovenabulum gondwanense isolated from a red thermophilic microbial mat colonisisng an outflow channel of a bore well.</title>
        <authorList>
            <person name="Patel B.K."/>
        </authorList>
    </citation>
    <scope>NUCLEOTIDE SEQUENCE [LARGE SCALE GENOMIC DNA]</scope>
    <source>
        <strain evidence="5 6">R270</strain>
    </source>
</reference>
<evidence type="ECO:0000259" key="2">
    <source>
        <dbReference type="Pfam" id="PF07664"/>
    </source>
</evidence>
<keyword evidence="1" id="KW-1133">Transmembrane helix</keyword>
<feature type="transmembrane region" description="Helical" evidence="1">
    <location>
        <begin position="236"/>
        <end position="259"/>
    </location>
</feature>
<dbReference type="InterPro" id="IPR041069">
    <property type="entry name" value="FeoB_Cyto"/>
</dbReference>
<proteinExistence type="predicted"/>
<accession>A0A161R9H1</accession>
<dbReference type="Pfam" id="PF17910">
    <property type="entry name" value="FeoB_Cyto"/>
    <property type="match status" value="1"/>
</dbReference>
<dbReference type="PANTHER" id="PTHR43185">
    <property type="entry name" value="FERROUS IRON TRANSPORT PROTEIN B"/>
    <property type="match status" value="1"/>
</dbReference>
<dbReference type="OrthoDB" id="9809127at2"/>
<evidence type="ECO:0000259" key="4">
    <source>
        <dbReference type="Pfam" id="PF17910"/>
    </source>
</evidence>
<keyword evidence="1" id="KW-0812">Transmembrane</keyword>
<gene>
    <name evidence="5" type="primary">feoB_1</name>
    <name evidence="5" type="ORF">ATZ99_04080</name>
</gene>
<dbReference type="RefSeq" id="WP_068747573.1">
    <property type="nucleotide sequence ID" value="NZ_LOHZ01000019.1"/>
</dbReference>
<dbReference type="PATRIC" id="fig|520767.4.peg.414"/>
<dbReference type="Proteomes" id="UP000075737">
    <property type="component" value="Unassembled WGS sequence"/>
</dbReference>
<evidence type="ECO:0000259" key="3">
    <source>
        <dbReference type="Pfam" id="PF07670"/>
    </source>
</evidence>
<dbReference type="InterPro" id="IPR011642">
    <property type="entry name" value="Gate_dom"/>
</dbReference>
<feature type="domain" description="Nucleoside transporter/FeoB GTPase Gate" evidence="3">
    <location>
        <begin position="356"/>
        <end position="457"/>
    </location>
</feature>
<feature type="transmembrane region" description="Helical" evidence="1">
    <location>
        <begin position="431"/>
        <end position="452"/>
    </location>
</feature>
<dbReference type="GO" id="GO:0005886">
    <property type="term" value="C:plasma membrane"/>
    <property type="evidence" value="ECO:0007669"/>
    <property type="project" value="TreeGrafter"/>
</dbReference>
<evidence type="ECO:0000256" key="1">
    <source>
        <dbReference type="SAM" id="Phobius"/>
    </source>
</evidence>
<dbReference type="InterPro" id="IPR011640">
    <property type="entry name" value="Fe2_transport_prot_B_C"/>
</dbReference>
<feature type="transmembrane region" description="Helical" evidence="1">
    <location>
        <begin position="459"/>
        <end position="482"/>
    </location>
</feature>
<keyword evidence="1" id="KW-0472">Membrane</keyword>
<dbReference type="PANTHER" id="PTHR43185:SF1">
    <property type="entry name" value="FE(2+) TRANSPORTER FEOB"/>
    <property type="match status" value="1"/>
</dbReference>
<keyword evidence="6" id="KW-1185">Reference proteome</keyword>
<comment type="caution">
    <text evidence="5">The sequence shown here is derived from an EMBL/GenBank/DDBJ whole genome shotgun (WGS) entry which is preliminary data.</text>
</comment>
<dbReference type="GO" id="GO:0015093">
    <property type="term" value="F:ferrous iron transmembrane transporter activity"/>
    <property type="evidence" value="ECO:0007669"/>
    <property type="project" value="InterPro"/>
</dbReference>
<dbReference type="EMBL" id="LOHZ01000019">
    <property type="protein sequence ID" value="KYO68097.1"/>
    <property type="molecule type" value="Genomic_DNA"/>
</dbReference>